<dbReference type="PATRIC" id="fig|742823.3.peg.707"/>
<evidence type="ECO:0000313" key="3">
    <source>
        <dbReference type="Proteomes" id="UP000005835"/>
    </source>
</evidence>
<protein>
    <submittedName>
        <fullName evidence="2">Uncharacterized protein</fullName>
    </submittedName>
</protein>
<comment type="caution">
    <text evidence="2">The sequence shown here is derived from an EMBL/GenBank/DDBJ whole genome shotgun (WGS) entry which is preliminary data.</text>
</comment>
<organism evidence="2 3">
    <name type="scientific">Sutterella wadsworthensis 2_1_59BFAA</name>
    <dbReference type="NCBI Taxonomy" id="742823"/>
    <lineage>
        <taxon>Bacteria</taxon>
        <taxon>Pseudomonadati</taxon>
        <taxon>Pseudomonadota</taxon>
        <taxon>Betaproteobacteria</taxon>
        <taxon>Burkholderiales</taxon>
        <taxon>Sutterellaceae</taxon>
        <taxon>Sutterella</taxon>
    </lineage>
</organism>
<feature type="transmembrane region" description="Helical" evidence="1">
    <location>
        <begin position="159"/>
        <end position="177"/>
    </location>
</feature>
<keyword evidence="1" id="KW-0472">Membrane</keyword>
<name>K1JZ26_9BURK</name>
<feature type="transmembrane region" description="Helical" evidence="1">
    <location>
        <begin position="119"/>
        <end position="139"/>
    </location>
</feature>
<proteinExistence type="predicted"/>
<keyword evidence="1" id="KW-1133">Transmembrane helix</keyword>
<gene>
    <name evidence="2" type="ORF">HMPREF9465_00701</name>
</gene>
<dbReference type="STRING" id="742823.HMPREF9465_00701"/>
<dbReference type="RefSeq" id="WP_005434191.1">
    <property type="nucleotide sequence ID" value="NZ_JH815514.1"/>
</dbReference>
<keyword evidence="3" id="KW-1185">Reference proteome</keyword>
<keyword evidence="1" id="KW-0812">Transmembrane</keyword>
<dbReference type="HOGENOM" id="CLU_1401829_0_0_4"/>
<dbReference type="EMBL" id="ADMG01000017">
    <property type="protein sequence ID" value="EKB31833.1"/>
    <property type="molecule type" value="Genomic_DNA"/>
</dbReference>
<dbReference type="AlphaFoldDB" id="K1JZ26"/>
<feature type="transmembrane region" description="Helical" evidence="1">
    <location>
        <begin position="39"/>
        <end position="57"/>
    </location>
</feature>
<evidence type="ECO:0000256" key="1">
    <source>
        <dbReference type="SAM" id="Phobius"/>
    </source>
</evidence>
<evidence type="ECO:0000313" key="2">
    <source>
        <dbReference type="EMBL" id="EKB31833.1"/>
    </source>
</evidence>
<reference evidence="2 3" key="1">
    <citation type="submission" date="2012-05" db="EMBL/GenBank/DDBJ databases">
        <title>The Genome Sequence of Sutterella wadsworthensis 2_1_59BFAA.</title>
        <authorList>
            <consortium name="The Broad Institute Genome Sequencing Platform"/>
            <person name="Earl A."/>
            <person name="Ward D."/>
            <person name="Feldgarden M."/>
            <person name="Gevers D."/>
            <person name="Daigneault M."/>
            <person name="Strauss J."/>
            <person name="Allen-Vercoe E."/>
            <person name="Walker B."/>
            <person name="Young S.K."/>
            <person name="Zeng Q."/>
            <person name="Gargeya S."/>
            <person name="Fitzgerald M."/>
            <person name="Haas B."/>
            <person name="Abouelleil A."/>
            <person name="Alvarado L."/>
            <person name="Arachchi H.M."/>
            <person name="Berlin A.M."/>
            <person name="Chapman S.B."/>
            <person name="Goldberg J."/>
            <person name="Griggs A."/>
            <person name="Gujja S."/>
            <person name="Hansen M."/>
            <person name="Howarth C."/>
            <person name="Imamovic A."/>
            <person name="Larimer J."/>
            <person name="McCowen C."/>
            <person name="Montmayeur A."/>
            <person name="Murphy C."/>
            <person name="Neiman D."/>
            <person name="Pearson M."/>
            <person name="Priest M."/>
            <person name="Roberts A."/>
            <person name="Saif S."/>
            <person name="Shea T."/>
            <person name="Sisk P."/>
            <person name="Sykes S."/>
            <person name="Wortman J."/>
            <person name="Nusbaum C."/>
            <person name="Birren B."/>
        </authorList>
    </citation>
    <scope>NUCLEOTIDE SEQUENCE [LARGE SCALE GENOMIC DNA]</scope>
    <source>
        <strain evidence="2 3">2_1_59BFAA</strain>
    </source>
</reference>
<accession>K1JZ26</accession>
<sequence>MNFISDWALPILFLLASADRTAAILMAVLFATARITGPAEAAGAVALGSACLTLLLWRIGLRHKKREEVPPPSACDYTIGQWLRKHGPAGAAARVVPAVGWRFNGTVALASQSGGRPAVCLYAVLFTVLWVLFWILVLMPAAERLMAATTTLTHVRMTLPGLMLLAFTAAVVLRTALCRLHQRYQEKKHENSCR</sequence>
<dbReference type="Proteomes" id="UP000005835">
    <property type="component" value="Unassembled WGS sequence"/>
</dbReference>